<dbReference type="AlphaFoldDB" id="A0A1Y2FJ53"/>
<dbReference type="Proteomes" id="UP000193685">
    <property type="component" value="Unassembled WGS sequence"/>
</dbReference>
<evidence type="ECO:0000313" key="1">
    <source>
        <dbReference type="EMBL" id="ORY83286.1"/>
    </source>
</evidence>
<organism evidence="1 3">
    <name type="scientific">Protomyces lactucae-debilis</name>
    <dbReference type="NCBI Taxonomy" id="2754530"/>
    <lineage>
        <taxon>Eukaryota</taxon>
        <taxon>Fungi</taxon>
        <taxon>Dikarya</taxon>
        <taxon>Ascomycota</taxon>
        <taxon>Taphrinomycotina</taxon>
        <taxon>Taphrinomycetes</taxon>
        <taxon>Taphrinales</taxon>
        <taxon>Protomycetaceae</taxon>
        <taxon>Protomyces</taxon>
    </lineage>
</organism>
<gene>
    <name evidence="2" type="ORF">BCR37DRAFT_376487</name>
    <name evidence="1" type="ORF">BCR37DRAFT_379329</name>
</gene>
<accession>A0A1Y2FJ53</accession>
<keyword evidence="3" id="KW-1185">Reference proteome</keyword>
<dbReference type="EMBL" id="MCFI01000002">
    <property type="protein sequence ID" value="ORY87100.1"/>
    <property type="molecule type" value="Genomic_DNA"/>
</dbReference>
<proteinExistence type="predicted"/>
<comment type="caution">
    <text evidence="1">The sequence shown here is derived from an EMBL/GenBank/DDBJ whole genome shotgun (WGS) entry which is preliminary data.</text>
</comment>
<dbReference type="EMBL" id="MCFI01000008">
    <property type="protein sequence ID" value="ORY83286.1"/>
    <property type="molecule type" value="Genomic_DNA"/>
</dbReference>
<protein>
    <submittedName>
        <fullName evidence="1">Uncharacterized protein</fullName>
    </submittedName>
</protein>
<evidence type="ECO:0000313" key="2">
    <source>
        <dbReference type="EMBL" id="ORY87100.1"/>
    </source>
</evidence>
<name>A0A1Y2FJ53_PROLT</name>
<sequence length="86" mass="9143">MAGASGGPMGVLGTCTLAMSLYWWAASELIWFHLACSPVPLGVASRLKSSLRVAALQSCRKSAKDSMCVGSFRSLLIDLFARSESM</sequence>
<evidence type="ECO:0000313" key="3">
    <source>
        <dbReference type="Proteomes" id="UP000193685"/>
    </source>
</evidence>
<reference evidence="1 3" key="1">
    <citation type="submission" date="2016-07" db="EMBL/GenBank/DDBJ databases">
        <title>Pervasive Adenine N6-methylation of Active Genes in Fungi.</title>
        <authorList>
            <consortium name="DOE Joint Genome Institute"/>
            <person name="Mondo S.J."/>
            <person name="Dannebaum R.O."/>
            <person name="Kuo R.C."/>
            <person name="Labutti K."/>
            <person name="Haridas S."/>
            <person name="Kuo A."/>
            <person name="Salamov A."/>
            <person name="Ahrendt S.R."/>
            <person name="Lipzen A."/>
            <person name="Sullivan W."/>
            <person name="Andreopoulos W.B."/>
            <person name="Clum A."/>
            <person name="Lindquist E."/>
            <person name="Daum C."/>
            <person name="Ramamoorthy G.K."/>
            <person name="Gryganskyi A."/>
            <person name="Culley D."/>
            <person name="Magnuson J.K."/>
            <person name="James T.Y."/>
            <person name="O'Malley M.A."/>
            <person name="Stajich J.E."/>
            <person name="Spatafora J.W."/>
            <person name="Visel A."/>
            <person name="Grigoriev I.V."/>
        </authorList>
    </citation>
    <scope>NUCLEOTIDE SEQUENCE [LARGE SCALE GENOMIC DNA]</scope>
    <source>
        <strain evidence="1 3">12-1054</strain>
    </source>
</reference>
<dbReference type="RefSeq" id="XP_040727956.1">
    <property type="nucleotide sequence ID" value="XM_040868604.1"/>
</dbReference>
<dbReference type="GeneID" id="63785203"/>